<name>C5G169_ARTOC</name>
<dbReference type="GeneID" id="9224082"/>
<sequence length="120" mass="12579">MNNLQVLGTKHTTGVQSLSYPESEVLVVYTQIIHNQITPIFLFSGIGSACVAGSETRGLIRRYQGQKVAYDILTGSHRIDGSSLTKLAARGSARCNAACIAVALCSGKACGKEPGSSAVH</sequence>
<proteinExistence type="predicted"/>
<dbReference type="EMBL" id="DS995709">
    <property type="protein sequence ID" value="EEQ35872.1"/>
    <property type="molecule type" value="Genomic_DNA"/>
</dbReference>
<keyword evidence="2" id="KW-1185">Reference proteome</keyword>
<dbReference type="AlphaFoldDB" id="C5G169"/>
<protein>
    <submittedName>
        <fullName evidence="1">Uncharacterized protein</fullName>
    </submittedName>
</protein>
<dbReference type="Proteomes" id="UP000002035">
    <property type="component" value="Unassembled WGS sequence"/>
</dbReference>
<gene>
    <name evidence="1" type="ORF">MCYG_08691</name>
</gene>
<dbReference type="RefSeq" id="XP_002842860.1">
    <property type="nucleotide sequence ID" value="XM_002842814.1"/>
</dbReference>
<accession>C5G169</accession>
<evidence type="ECO:0000313" key="1">
    <source>
        <dbReference type="EMBL" id="EEQ35872.1"/>
    </source>
</evidence>
<dbReference type="VEuPathDB" id="FungiDB:MCYG_08691"/>
<reference evidence="2" key="1">
    <citation type="journal article" date="2012" name="MBio">
        <title>Comparative genome analysis of Trichophyton rubrum and related dermatophytes reveals candidate genes involved in infection.</title>
        <authorList>
            <person name="Martinez D.A."/>
            <person name="Oliver B.G."/>
            <person name="Graeser Y."/>
            <person name="Goldberg J.M."/>
            <person name="Li W."/>
            <person name="Martinez-Rossi N.M."/>
            <person name="Monod M."/>
            <person name="Shelest E."/>
            <person name="Barton R.C."/>
            <person name="Birch E."/>
            <person name="Brakhage A.A."/>
            <person name="Chen Z."/>
            <person name="Gurr S.J."/>
            <person name="Heiman D."/>
            <person name="Heitman J."/>
            <person name="Kosti I."/>
            <person name="Rossi A."/>
            <person name="Saif S."/>
            <person name="Samalova M."/>
            <person name="Saunders C.W."/>
            <person name="Shea T."/>
            <person name="Summerbell R.C."/>
            <person name="Xu J."/>
            <person name="Young S."/>
            <person name="Zeng Q."/>
            <person name="Birren B.W."/>
            <person name="Cuomo C.A."/>
            <person name="White T.C."/>
        </authorList>
    </citation>
    <scope>NUCLEOTIDE SEQUENCE [LARGE SCALE GENOMIC DNA]</scope>
    <source>
        <strain evidence="2">ATCC MYA-4605 / CBS 113480</strain>
    </source>
</reference>
<dbReference type="HOGENOM" id="CLU_2049162_0_0_1"/>
<evidence type="ECO:0000313" key="2">
    <source>
        <dbReference type="Proteomes" id="UP000002035"/>
    </source>
</evidence>
<organism evidence="1 2">
    <name type="scientific">Arthroderma otae (strain ATCC MYA-4605 / CBS 113480)</name>
    <name type="common">Microsporum canis</name>
    <dbReference type="NCBI Taxonomy" id="554155"/>
    <lineage>
        <taxon>Eukaryota</taxon>
        <taxon>Fungi</taxon>
        <taxon>Dikarya</taxon>
        <taxon>Ascomycota</taxon>
        <taxon>Pezizomycotina</taxon>
        <taxon>Eurotiomycetes</taxon>
        <taxon>Eurotiomycetidae</taxon>
        <taxon>Onygenales</taxon>
        <taxon>Arthrodermataceae</taxon>
        <taxon>Microsporum</taxon>
    </lineage>
</organism>